<dbReference type="RefSeq" id="WP_148370710.1">
    <property type="nucleotide sequence ID" value="NZ_VSKM01000015.1"/>
</dbReference>
<dbReference type="InterPro" id="IPR009078">
    <property type="entry name" value="Ferritin-like_SF"/>
</dbReference>
<reference evidence="2 3" key="1">
    <citation type="submission" date="2019-08" db="EMBL/GenBank/DDBJ databases">
        <title>Genomes of Antarctic Bizionia species.</title>
        <authorList>
            <person name="Bowman J.P."/>
        </authorList>
    </citation>
    <scope>NUCLEOTIDE SEQUENCE [LARGE SCALE GENOMIC DNA]</scope>
    <source>
        <strain evidence="2 3">HFD</strain>
    </source>
</reference>
<dbReference type="SUPFAM" id="SSF47240">
    <property type="entry name" value="Ferritin-like"/>
    <property type="match status" value="1"/>
</dbReference>
<gene>
    <name evidence="2" type="ORF">ES676_12760</name>
</gene>
<organism evidence="2 3">
    <name type="scientific">Bizionia saleffrena</name>
    <dbReference type="NCBI Taxonomy" id="291189"/>
    <lineage>
        <taxon>Bacteria</taxon>
        <taxon>Pseudomonadati</taxon>
        <taxon>Bacteroidota</taxon>
        <taxon>Flavobacteriia</taxon>
        <taxon>Flavobacteriales</taxon>
        <taxon>Flavobacteriaceae</taxon>
        <taxon>Bizionia</taxon>
    </lineage>
</organism>
<dbReference type="InterPro" id="IPR016920">
    <property type="entry name" value="UCP029477"/>
</dbReference>
<protein>
    <submittedName>
        <fullName evidence="2">PA2169 family four-helix-bundle protein</fullName>
    </submittedName>
</protein>
<dbReference type="PIRSF" id="PIRSF029477">
    <property type="entry name" value="UCP029477"/>
    <property type="match status" value="1"/>
</dbReference>
<dbReference type="Proteomes" id="UP000323324">
    <property type="component" value="Unassembled WGS sequence"/>
</dbReference>
<dbReference type="Pfam" id="PF09537">
    <property type="entry name" value="DUF2383"/>
    <property type="match status" value="1"/>
</dbReference>
<dbReference type="Gene3D" id="1.20.1260.10">
    <property type="match status" value="1"/>
</dbReference>
<evidence type="ECO:0000259" key="1">
    <source>
        <dbReference type="Pfam" id="PF09537"/>
    </source>
</evidence>
<dbReference type="EMBL" id="VSKM01000015">
    <property type="protein sequence ID" value="TYB71529.1"/>
    <property type="molecule type" value="Genomic_DNA"/>
</dbReference>
<name>A0A8H2LKD8_9FLAO</name>
<feature type="domain" description="DUF2383" evidence="1">
    <location>
        <begin position="8"/>
        <end position="117"/>
    </location>
</feature>
<sequence>MAMFNDKTKDKLNELLEKAYDAEKGFKKVAQHVENPRLKTFFNQKALERSGYINELSSALRTQGMEVSEKDGSVSGSIHRAWIDTKALFSIDNDESMLEEVKTGEKAAIEDYEDILNNYEISLPVRDTLIKQKDAIQASYNKADYLEDIH</sequence>
<comment type="caution">
    <text evidence="2">The sequence shown here is derived from an EMBL/GenBank/DDBJ whole genome shotgun (WGS) entry which is preliminary data.</text>
</comment>
<dbReference type="InterPro" id="IPR011971">
    <property type="entry name" value="CHP02284"/>
</dbReference>
<keyword evidence="3" id="KW-1185">Reference proteome</keyword>
<proteinExistence type="predicted"/>
<dbReference type="InterPro" id="IPR019052">
    <property type="entry name" value="DUF2383"/>
</dbReference>
<dbReference type="InterPro" id="IPR012347">
    <property type="entry name" value="Ferritin-like"/>
</dbReference>
<evidence type="ECO:0000313" key="3">
    <source>
        <dbReference type="Proteomes" id="UP000323324"/>
    </source>
</evidence>
<dbReference type="AlphaFoldDB" id="A0A8H2LKD8"/>
<evidence type="ECO:0000313" key="2">
    <source>
        <dbReference type="EMBL" id="TYB71529.1"/>
    </source>
</evidence>
<dbReference type="NCBIfam" id="TIGR02284">
    <property type="entry name" value="PA2169 family four-helix-bundle protein"/>
    <property type="match status" value="1"/>
</dbReference>
<accession>A0A8H2LKD8</accession>